<dbReference type="InterPro" id="IPR003959">
    <property type="entry name" value="ATPase_AAA_core"/>
</dbReference>
<keyword evidence="6 14" id="KW-0547">Nucleotide-binding</keyword>
<feature type="region of interest" description="Disordered" evidence="16">
    <location>
        <begin position="632"/>
        <end position="742"/>
    </location>
</feature>
<dbReference type="EC" id="3.4.24.-" evidence="14"/>
<feature type="domain" description="AAA+ ATPase" evidence="17">
    <location>
        <begin position="219"/>
        <end position="358"/>
    </location>
</feature>
<dbReference type="InterPro" id="IPR027417">
    <property type="entry name" value="P-loop_NTPase"/>
</dbReference>
<evidence type="ECO:0000256" key="8">
    <source>
        <dbReference type="ARBA" id="ARBA00022833"/>
    </source>
</evidence>
<dbReference type="eggNOG" id="COG0465">
    <property type="taxonomic scope" value="Bacteria"/>
</dbReference>
<keyword evidence="3 14" id="KW-0645">Protease</keyword>
<dbReference type="SUPFAM" id="SSF52540">
    <property type="entry name" value="P-loop containing nucleoside triphosphate hydrolases"/>
    <property type="match status" value="1"/>
</dbReference>
<feature type="compositionally biased region" description="Low complexity" evidence="16">
    <location>
        <begin position="674"/>
        <end position="695"/>
    </location>
</feature>
<evidence type="ECO:0000256" key="10">
    <source>
        <dbReference type="ARBA" id="ARBA00022989"/>
    </source>
</evidence>
<dbReference type="GO" id="GO:0008270">
    <property type="term" value="F:zinc ion binding"/>
    <property type="evidence" value="ECO:0007669"/>
    <property type="project" value="UniProtKB-UniRule"/>
</dbReference>
<organism evidence="18 19">
    <name type="scientific">Lactiplantibacillus fabifermentans T30PCM01</name>
    <dbReference type="NCBI Taxonomy" id="1400520"/>
    <lineage>
        <taxon>Bacteria</taxon>
        <taxon>Bacillati</taxon>
        <taxon>Bacillota</taxon>
        <taxon>Bacilli</taxon>
        <taxon>Lactobacillales</taxon>
        <taxon>Lactobacillaceae</taxon>
        <taxon>Lactiplantibacillus</taxon>
    </lineage>
</organism>
<dbReference type="OrthoDB" id="9809379at2"/>
<evidence type="ECO:0000256" key="11">
    <source>
        <dbReference type="ARBA" id="ARBA00023049"/>
    </source>
</evidence>
<dbReference type="Pfam" id="PF17862">
    <property type="entry name" value="AAA_lid_3"/>
    <property type="match status" value="1"/>
</dbReference>
<comment type="cofactor">
    <cofactor evidence="14">
        <name>Zn(2+)</name>
        <dbReference type="ChEBI" id="CHEBI:29105"/>
    </cofactor>
    <text evidence="14">Binds 1 zinc ion per subunit.</text>
</comment>
<accession>W6T9Y0</accession>
<comment type="similarity">
    <text evidence="13 14">In the central section; belongs to the AAA ATPase family.</text>
</comment>
<comment type="function">
    <text evidence="14">Acts as a processive, ATP-dependent zinc metallopeptidase for both cytoplasmic and membrane proteins. Plays a role in the quality control of integral membrane proteins.</text>
</comment>
<dbReference type="Pfam" id="PF06480">
    <property type="entry name" value="FtsH_ext"/>
    <property type="match status" value="1"/>
</dbReference>
<evidence type="ECO:0000256" key="6">
    <source>
        <dbReference type="ARBA" id="ARBA00022741"/>
    </source>
</evidence>
<dbReference type="InterPro" id="IPR005936">
    <property type="entry name" value="FtsH"/>
</dbReference>
<evidence type="ECO:0000256" key="15">
    <source>
        <dbReference type="RuleBase" id="RU003651"/>
    </source>
</evidence>
<dbReference type="InterPro" id="IPR041569">
    <property type="entry name" value="AAA_lid_3"/>
</dbReference>
<evidence type="ECO:0000256" key="12">
    <source>
        <dbReference type="ARBA" id="ARBA00023136"/>
    </source>
</evidence>
<dbReference type="GO" id="GO:0051301">
    <property type="term" value="P:cell division"/>
    <property type="evidence" value="ECO:0007669"/>
    <property type="project" value="UniProtKB-KW"/>
</dbReference>
<evidence type="ECO:0000256" key="16">
    <source>
        <dbReference type="SAM" id="MobiDB-lite"/>
    </source>
</evidence>
<comment type="similarity">
    <text evidence="2 14">In the C-terminal section; belongs to the peptidase M41 family.</text>
</comment>
<evidence type="ECO:0000256" key="13">
    <source>
        <dbReference type="ARBA" id="ARBA00061570"/>
    </source>
</evidence>
<dbReference type="MEROPS" id="M41.009"/>
<evidence type="ECO:0000256" key="3">
    <source>
        <dbReference type="ARBA" id="ARBA00022670"/>
    </source>
</evidence>
<dbReference type="PANTHER" id="PTHR23076:SF113">
    <property type="entry name" value="ATP-DEPENDENT ZINC METALLOPROTEASE FTSH 1, CHLOROPLASTIC-RELATED"/>
    <property type="match status" value="1"/>
</dbReference>
<feature type="compositionally biased region" description="Basic and acidic residues" evidence="16">
    <location>
        <begin position="645"/>
        <end position="661"/>
    </location>
</feature>
<evidence type="ECO:0000313" key="19">
    <source>
        <dbReference type="Proteomes" id="UP000019247"/>
    </source>
</evidence>
<evidence type="ECO:0000256" key="2">
    <source>
        <dbReference type="ARBA" id="ARBA00010044"/>
    </source>
</evidence>
<dbReference type="InterPro" id="IPR003593">
    <property type="entry name" value="AAA+_ATPase"/>
</dbReference>
<keyword evidence="7 14" id="KW-0378">Hydrolase</keyword>
<keyword evidence="18" id="KW-0132">Cell division</keyword>
<dbReference type="InterPro" id="IPR037219">
    <property type="entry name" value="Peptidase_M41-like"/>
</dbReference>
<dbReference type="NCBIfam" id="TIGR01241">
    <property type="entry name" value="FtsH_fam"/>
    <property type="match status" value="1"/>
</dbReference>
<comment type="similarity">
    <text evidence="15">Belongs to the AAA ATPase family.</text>
</comment>
<evidence type="ECO:0000256" key="4">
    <source>
        <dbReference type="ARBA" id="ARBA00022692"/>
    </source>
</evidence>
<dbReference type="Pfam" id="PF01434">
    <property type="entry name" value="Peptidase_M41"/>
    <property type="match status" value="1"/>
</dbReference>
<feature type="binding site" evidence="14">
    <location>
        <position position="453"/>
    </location>
    <ligand>
        <name>Zn(2+)</name>
        <dbReference type="ChEBI" id="CHEBI:29105"/>
        <note>catalytic</note>
    </ligand>
</feature>
<feature type="binding site" evidence="14">
    <location>
        <position position="449"/>
    </location>
    <ligand>
        <name>Zn(2+)</name>
        <dbReference type="ChEBI" id="CHEBI:29105"/>
        <note>catalytic</note>
    </ligand>
</feature>
<dbReference type="GO" id="GO:0006508">
    <property type="term" value="P:proteolysis"/>
    <property type="evidence" value="ECO:0007669"/>
    <property type="project" value="UniProtKB-KW"/>
</dbReference>
<dbReference type="InterPro" id="IPR011546">
    <property type="entry name" value="Pept_M41_FtsH_extracell"/>
</dbReference>
<dbReference type="GO" id="GO:0004222">
    <property type="term" value="F:metalloendopeptidase activity"/>
    <property type="evidence" value="ECO:0007669"/>
    <property type="project" value="InterPro"/>
</dbReference>
<dbReference type="Gene3D" id="3.30.720.210">
    <property type="match status" value="1"/>
</dbReference>
<keyword evidence="9 14" id="KW-0067">ATP-binding</keyword>
<dbReference type="GO" id="GO:0005886">
    <property type="term" value="C:plasma membrane"/>
    <property type="evidence" value="ECO:0007669"/>
    <property type="project" value="UniProtKB-SubCell"/>
</dbReference>
<evidence type="ECO:0000256" key="5">
    <source>
        <dbReference type="ARBA" id="ARBA00022723"/>
    </source>
</evidence>
<sequence length="742" mass="80444">MNNRRNGLFRNSLFYILIFLSLMGIIYFFFGSNSSTQTQNIRYSEFVKQLDKNNVKNVSIQPSGGVYKVTGTYRKAQKVSSSNALGIKSASTKTTSFSTTMLENNSTVNQVSKLATKHNVKLTAKAEESSGIWVTLLMYIAPLILFVFLFYMMMGQAGQGGGNNRVMNFGKTKAKPADSKQNKVRFSDVAGEEEEKQELVEVVEFLKDPRKFVSLGARIPSGVLLEGPPGTGKTLLAKAVAGEAGVPFFSISGSDFVEMFVGVGASRVRDLFDQAKKNAPSIIFIDEIDAVGRQRGNGMGGGHDEREQTLNQLLVEMDGFTGNEGVIVMAATNRSDVLDPALLRPGRFDRKILVGRPDVKGREAILKVHAKNKPLASDVDLKEIAKQTPGFVGADLENLLNEAALLAARRNKKQVDASDLDEAEDRVIAGPAKHDRVVSKHERETVAYHEAGHTIVGLVLNDARVVHKVTIVPRGRAGGYAIMLPREDQMLMSKRDAKEQMAGLMGGRAAEEIIFDAQSSGASNDFEQATQIARAMVTQYGMSEKLGPVELENANQQAAYQQGMGASAFSQHTAQLIDDEVRRLAEEAHQTATDIIQSHREQHKVIAEALLKYETLDEKQILSLFKTGEMPAKDSASEFPSEKAATFEESKRELERREAEKQAANQSDDDDDATSAATSESTPTSAESTATSDSSFQPIFPSENGDDDTTSAASSATSDATSATSTAESAASSADDDDNSQA</sequence>
<feature type="transmembrane region" description="Helical" evidence="14">
    <location>
        <begin position="12"/>
        <end position="30"/>
    </location>
</feature>
<protein>
    <recommendedName>
        <fullName evidence="14">ATP-dependent zinc metalloprotease FtsH</fullName>
        <ecNumber evidence="14">3.4.24.-</ecNumber>
    </recommendedName>
</protein>
<keyword evidence="10 14" id="KW-1133">Transmembrane helix</keyword>
<feature type="transmembrane region" description="Helical" evidence="14">
    <location>
        <begin position="131"/>
        <end position="151"/>
    </location>
</feature>
<dbReference type="InterPro" id="IPR000642">
    <property type="entry name" value="Peptidase_M41"/>
</dbReference>
<evidence type="ECO:0000313" key="18">
    <source>
        <dbReference type="EMBL" id="ETY75307.1"/>
    </source>
</evidence>
<evidence type="ECO:0000256" key="9">
    <source>
        <dbReference type="ARBA" id="ARBA00022840"/>
    </source>
</evidence>
<dbReference type="GO" id="GO:0030163">
    <property type="term" value="P:protein catabolic process"/>
    <property type="evidence" value="ECO:0007669"/>
    <property type="project" value="UniProtKB-UniRule"/>
</dbReference>
<proteinExistence type="inferred from homology"/>
<dbReference type="PROSITE" id="PS00674">
    <property type="entry name" value="AAA"/>
    <property type="match status" value="1"/>
</dbReference>
<dbReference type="FunFam" id="1.10.8.60:FF:000001">
    <property type="entry name" value="ATP-dependent zinc metalloprotease FtsH"/>
    <property type="match status" value="1"/>
</dbReference>
<feature type="active site" evidence="14">
    <location>
        <position position="450"/>
    </location>
</feature>
<dbReference type="GO" id="GO:0004176">
    <property type="term" value="F:ATP-dependent peptidase activity"/>
    <property type="evidence" value="ECO:0007669"/>
    <property type="project" value="InterPro"/>
</dbReference>
<gene>
    <name evidence="14" type="primary">ftsH</name>
    <name evidence="18" type="ORF">LFAB_02515</name>
</gene>
<dbReference type="HOGENOM" id="CLU_000688_16_2_9"/>
<name>W6T9Y0_9LACO</name>
<dbReference type="CDD" id="cd19501">
    <property type="entry name" value="RecA-like_FtsH"/>
    <property type="match status" value="1"/>
</dbReference>
<comment type="subcellular location">
    <subcellularLocation>
        <location evidence="14">Cell membrane</location>
        <topology evidence="14">Multi-pass membrane protein</topology>
        <orientation evidence="14">Cytoplasmic side</orientation>
    </subcellularLocation>
    <subcellularLocation>
        <location evidence="1">Membrane</location>
    </subcellularLocation>
</comment>
<comment type="caution">
    <text evidence="18">The sequence shown here is derived from an EMBL/GenBank/DDBJ whole genome shotgun (WGS) entry which is preliminary data.</text>
</comment>
<keyword evidence="8 14" id="KW-0862">Zinc</keyword>
<dbReference type="RefSeq" id="WP_024625769.1">
    <property type="nucleotide sequence ID" value="NZ_KK036466.1"/>
</dbReference>
<dbReference type="Gene3D" id="1.10.8.60">
    <property type="match status" value="1"/>
</dbReference>
<dbReference type="SMART" id="SM00382">
    <property type="entry name" value="AAA"/>
    <property type="match status" value="1"/>
</dbReference>
<dbReference type="EMBL" id="AWWK01000013">
    <property type="protein sequence ID" value="ETY75307.1"/>
    <property type="molecule type" value="Genomic_DNA"/>
</dbReference>
<feature type="binding site" evidence="14">
    <location>
        <begin position="227"/>
        <end position="234"/>
    </location>
    <ligand>
        <name>ATP</name>
        <dbReference type="ChEBI" id="CHEBI:30616"/>
    </ligand>
</feature>
<dbReference type="PATRIC" id="fig|1400520.3.peg.498"/>
<keyword evidence="5 14" id="KW-0479">Metal-binding</keyword>
<dbReference type="STRING" id="1400520.LFAB_02515"/>
<dbReference type="GO" id="GO:0005524">
    <property type="term" value="F:ATP binding"/>
    <property type="evidence" value="ECO:0007669"/>
    <property type="project" value="UniProtKB-UniRule"/>
</dbReference>
<evidence type="ECO:0000256" key="1">
    <source>
        <dbReference type="ARBA" id="ARBA00004370"/>
    </source>
</evidence>
<keyword evidence="18" id="KW-0131">Cell cycle</keyword>
<evidence type="ECO:0000259" key="17">
    <source>
        <dbReference type="SMART" id="SM00382"/>
    </source>
</evidence>
<feature type="compositionally biased region" description="Low complexity" evidence="16">
    <location>
        <begin position="710"/>
        <end position="733"/>
    </location>
</feature>
<keyword evidence="14" id="KW-1003">Cell membrane</keyword>
<evidence type="ECO:0000256" key="7">
    <source>
        <dbReference type="ARBA" id="ARBA00022801"/>
    </source>
</evidence>
<dbReference type="Pfam" id="PF00004">
    <property type="entry name" value="AAA"/>
    <property type="match status" value="1"/>
</dbReference>
<keyword evidence="12 14" id="KW-0472">Membrane</keyword>
<dbReference type="Gene3D" id="3.40.50.300">
    <property type="entry name" value="P-loop containing nucleotide triphosphate hydrolases"/>
    <property type="match status" value="1"/>
</dbReference>
<dbReference type="Gene3D" id="1.20.58.760">
    <property type="entry name" value="Peptidase M41"/>
    <property type="match status" value="1"/>
</dbReference>
<dbReference type="InterPro" id="IPR003960">
    <property type="entry name" value="ATPase_AAA_CS"/>
</dbReference>
<evidence type="ECO:0000256" key="14">
    <source>
        <dbReference type="HAMAP-Rule" id="MF_01458"/>
    </source>
</evidence>
<comment type="subunit">
    <text evidence="14">Homohexamer.</text>
</comment>
<dbReference type="GO" id="GO:0016887">
    <property type="term" value="F:ATP hydrolysis activity"/>
    <property type="evidence" value="ECO:0007669"/>
    <property type="project" value="UniProtKB-UniRule"/>
</dbReference>
<dbReference type="FunFam" id="3.40.50.300:FF:000001">
    <property type="entry name" value="ATP-dependent zinc metalloprotease FtsH"/>
    <property type="match status" value="1"/>
</dbReference>
<reference evidence="18 19" key="1">
    <citation type="journal article" date="2014" name="Genome Announc.">
        <title>Genome Sequence of Lactobacillus fabifermentans Strain T30PCM01, Isolated from Fermenting Grape Marc.</title>
        <authorList>
            <person name="Treu L."/>
            <person name="Vendramin V."/>
            <person name="Bovo B."/>
            <person name="Giacomini A."/>
            <person name="Corich V."/>
            <person name="Campanaro S."/>
        </authorList>
    </citation>
    <scope>NUCLEOTIDE SEQUENCE [LARGE SCALE GENOMIC DNA]</scope>
    <source>
        <strain evidence="18 19">T30PCM01</strain>
    </source>
</reference>
<dbReference type="AlphaFoldDB" id="W6T9Y0"/>
<dbReference type="PANTHER" id="PTHR23076">
    <property type="entry name" value="METALLOPROTEASE M41 FTSH"/>
    <property type="match status" value="1"/>
</dbReference>
<dbReference type="SUPFAM" id="SSF140990">
    <property type="entry name" value="FtsH protease domain-like"/>
    <property type="match status" value="1"/>
</dbReference>
<dbReference type="FunFam" id="1.20.58.760:FF:000001">
    <property type="entry name" value="ATP-dependent zinc metalloprotease FtsH"/>
    <property type="match status" value="1"/>
</dbReference>
<dbReference type="HAMAP" id="MF_01458">
    <property type="entry name" value="FtsH"/>
    <property type="match status" value="1"/>
</dbReference>
<keyword evidence="11 14" id="KW-0482">Metalloprotease</keyword>
<keyword evidence="4 14" id="KW-0812">Transmembrane</keyword>
<feature type="binding site" evidence="14">
    <location>
        <position position="525"/>
    </location>
    <ligand>
        <name>Zn(2+)</name>
        <dbReference type="ChEBI" id="CHEBI:29105"/>
        <note>catalytic</note>
    </ligand>
</feature>
<dbReference type="Proteomes" id="UP000019247">
    <property type="component" value="Unassembled WGS sequence"/>
</dbReference>